<dbReference type="Proteomes" id="UP000076079">
    <property type="component" value="Chromosome"/>
</dbReference>
<dbReference type="AlphaFoldDB" id="A0A143PWC4"/>
<comment type="function">
    <text evidence="2">Antitoxin component of a type II toxin-antitoxin (TA) system.</text>
</comment>
<dbReference type="KEGG" id="abac:LuPra_05623"/>
<evidence type="ECO:0000313" key="4">
    <source>
        <dbReference type="Proteomes" id="UP000076079"/>
    </source>
</evidence>
<dbReference type="InterPro" id="IPR036165">
    <property type="entry name" value="YefM-like_sf"/>
</dbReference>
<dbReference type="Pfam" id="PF02604">
    <property type="entry name" value="PhdYeFM_antitox"/>
    <property type="match status" value="1"/>
</dbReference>
<accession>A0A143PWC4</accession>
<comment type="similarity">
    <text evidence="1 2">Belongs to the phD/YefM antitoxin family.</text>
</comment>
<dbReference type="STRING" id="1855912.LuPra_05623"/>
<dbReference type="PANTHER" id="PTHR35377">
    <property type="entry name" value="ANTITOXIN VAPB49-RELATED-RELATED"/>
    <property type="match status" value="1"/>
</dbReference>
<dbReference type="NCBIfam" id="TIGR01552">
    <property type="entry name" value="phd_fam"/>
    <property type="match status" value="1"/>
</dbReference>
<reference evidence="3 4" key="1">
    <citation type="journal article" date="2016" name="Genome Announc.">
        <title>First Complete Genome Sequence of a Subdivision 6 Acidobacterium Strain.</title>
        <authorList>
            <person name="Huang S."/>
            <person name="Vieira S."/>
            <person name="Bunk B."/>
            <person name="Riedel T."/>
            <person name="Sproer C."/>
            <person name="Overmann J."/>
        </authorList>
    </citation>
    <scope>NUCLEOTIDE SEQUENCE [LARGE SCALE GENOMIC DNA]</scope>
    <source>
        <strain evidence="4">DSM 100886 HEG_-6_39</strain>
    </source>
</reference>
<name>A0A143PWC4_LUTPR</name>
<dbReference type="PATRIC" id="fig|1813736.3.peg.5910"/>
<proteinExistence type="inferred from homology"/>
<dbReference type="EMBL" id="CP015136">
    <property type="protein sequence ID" value="AMY12350.1"/>
    <property type="molecule type" value="Genomic_DNA"/>
</dbReference>
<dbReference type="InterPro" id="IPR051416">
    <property type="entry name" value="phD-YefM_TA_antitoxins"/>
</dbReference>
<dbReference type="RefSeq" id="WP_110173814.1">
    <property type="nucleotide sequence ID" value="NZ_CP015136.1"/>
</dbReference>
<dbReference type="Gene3D" id="3.40.1620.10">
    <property type="entry name" value="YefM-like domain"/>
    <property type="match status" value="1"/>
</dbReference>
<dbReference type="InterPro" id="IPR006442">
    <property type="entry name" value="Antitoxin_Phd/YefM"/>
</dbReference>
<gene>
    <name evidence="3" type="ORF">LuPra_05623</name>
</gene>
<organism evidence="3 4">
    <name type="scientific">Luteitalea pratensis</name>
    <dbReference type="NCBI Taxonomy" id="1855912"/>
    <lineage>
        <taxon>Bacteria</taxon>
        <taxon>Pseudomonadati</taxon>
        <taxon>Acidobacteriota</taxon>
        <taxon>Vicinamibacteria</taxon>
        <taxon>Vicinamibacterales</taxon>
        <taxon>Vicinamibacteraceae</taxon>
        <taxon>Luteitalea</taxon>
    </lineage>
</organism>
<dbReference type="SUPFAM" id="SSF143120">
    <property type="entry name" value="YefM-like"/>
    <property type="match status" value="1"/>
</dbReference>
<keyword evidence="4" id="KW-1185">Reference proteome</keyword>
<dbReference type="OrthoDB" id="963455at2"/>
<reference evidence="4" key="2">
    <citation type="submission" date="2016-04" db="EMBL/GenBank/DDBJ databases">
        <title>First Complete Genome Sequence of a Subdivision 6 Acidobacterium.</title>
        <authorList>
            <person name="Huang S."/>
            <person name="Vieira S."/>
            <person name="Bunk B."/>
            <person name="Riedel T."/>
            <person name="Sproeer C."/>
            <person name="Overmann J."/>
        </authorList>
    </citation>
    <scope>NUCLEOTIDE SEQUENCE [LARGE SCALE GENOMIC DNA]</scope>
    <source>
        <strain evidence="4">DSM 100886 HEG_-6_39</strain>
    </source>
</reference>
<evidence type="ECO:0000313" key="3">
    <source>
        <dbReference type="EMBL" id="AMY12350.1"/>
    </source>
</evidence>
<evidence type="ECO:0000256" key="2">
    <source>
        <dbReference type="RuleBase" id="RU362080"/>
    </source>
</evidence>
<evidence type="ECO:0000256" key="1">
    <source>
        <dbReference type="ARBA" id="ARBA00009981"/>
    </source>
</evidence>
<sequence length="81" mass="8978">MFVLLVTHAGVREARQDLTSLLEDVGKGREVTITDRGRPVARLVPVSVRQPFPDLARVRTATRGRQVCLADAVLGDREDRV</sequence>
<protein>
    <recommendedName>
        <fullName evidence="2">Antitoxin</fullName>
    </recommendedName>
</protein>